<evidence type="ECO:0000313" key="12">
    <source>
        <dbReference type="EMBL" id="AKV01540.1"/>
    </source>
</evidence>
<keyword evidence="13" id="KW-1185">Reference proteome</keyword>
<dbReference type="GO" id="GO:0000162">
    <property type="term" value="P:L-tryptophan biosynthetic process"/>
    <property type="evidence" value="ECO:0007669"/>
    <property type="project" value="TreeGrafter"/>
</dbReference>
<feature type="active site" description="Proton acceptor" evidence="9">
    <location>
        <position position="8"/>
    </location>
</feature>
<dbReference type="InterPro" id="IPR023016">
    <property type="entry name" value="HisA/PriA"/>
</dbReference>
<dbReference type="HAMAP" id="MF_01014">
    <property type="entry name" value="HisA"/>
    <property type="match status" value="1"/>
</dbReference>
<dbReference type="InterPro" id="IPR044524">
    <property type="entry name" value="Isoase_HisA-like"/>
</dbReference>
<proteinExistence type="inferred from homology"/>
<protein>
    <recommendedName>
        <fullName evidence="9 11">1-(5-phosphoribosyl)-5-[(5-phosphoribosylamino)methylideneamino] imidazole-4-carboxamide isomerase</fullName>
        <ecNumber evidence="9 11">5.3.1.16</ecNumber>
    </recommendedName>
    <alternativeName>
        <fullName evidence="9">Phosphoribosylformimino-5-aminoimidazole carboxamide ribotide isomerase</fullName>
    </alternativeName>
</protein>
<sequence length="239" mass="24561">MRILPAIDLLDGKAVRLHQGRYEEATVYDADPPAVARRLRGKIDLLHVVDLEGAKAGEPVQRDRVREIAEAFGGALQVGGGVRSRAALEGYLALGAKRVVLGTAAVKDPELVRELARAYPGVVVLAVDAKNGYVATDGWTVTSQITAVDLVRSLGDVPIGAVLYTDVARDGTGSGPNVEATGALAKSSPFPVIASGGVGTAAHLTALAALPNVESAIVGRALYDGSLTLDDAIAAATAH</sequence>
<dbReference type="InterPro" id="IPR006063">
    <property type="entry name" value="HisA_bact_arch"/>
</dbReference>
<evidence type="ECO:0000256" key="8">
    <source>
        <dbReference type="ARBA" id="ARBA00023235"/>
    </source>
</evidence>
<dbReference type="InterPro" id="IPR006062">
    <property type="entry name" value="His_biosynth"/>
</dbReference>
<evidence type="ECO:0000256" key="11">
    <source>
        <dbReference type="RuleBase" id="RU003658"/>
    </source>
</evidence>
<name>A0A0K1Q803_9BACT</name>
<dbReference type="NCBIfam" id="TIGR00007">
    <property type="entry name" value="1-(5-phosphoribosyl)-5-[(5-phosphoribosylamino)methylideneamino]imidazole-4-carboxamide isomerase"/>
    <property type="match status" value="1"/>
</dbReference>
<dbReference type="EC" id="5.3.1.16" evidence="9 11"/>
<dbReference type="Gene3D" id="3.20.20.70">
    <property type="entry name" value="Aldolase class I"/>
    <property type="match status" value="1"/>
</dbReference>
<gene>
    <name evidence="9" type="primary">hisA</name>
    <name evidence="12" type="ORF">AKJ09_08203</name>
</gene>
<dbReference type="GO" id="GO:0005737">
    <property type="term" value="C:cytoplasm"/>
    <property type="evidence" value="ECO:0007669"/>
    <property type="project" value="UniProtKB-SubCell"/>
</dbReference>
<dbReference type="Proteomes" id="UP000064967">
    <property type="component" value="Chromosome"/>
</dbReference>
<keyword evidence="5 9" id="KW-0963">Cytoplasm</keyword>
<dbReference type="InterPro" id="IPR011060">
    <property type="entry name" value="RibuloseP-bd_barrel"/>
</dbReference>
<dbReference type="UniPathway" id="UPA00031">
    <property type="reaction ID" value="UER00009"/>
</dbReference>
<dbReference type="Pfam" id="PF00977">
    <property type="entry name" value="His_biosynth"/>
    <property type="match status" value="1"/>
</dbReference>
<reference evidence="12 13" key="1">
    <citation type="submission" date="2015-08" db="EMBL/GenBank/DDBJ databases">
        <authorList>
            <person name="Babu N.S."/>
            <person name="Beckwith C.J."/>
            <person name="Beseler K.G."/>
            <person name="Brison A."/>
            <person name="Carone J.V."/>
            <person name="Caskin T.P."/>
            <person name="Diamond M."/>
            <person name="Durham M.E."/>
            <person name="Foxe J.M."/>
            <person name="Go M."/>
            <person name="Henderson B.A."/>
            <person name="Jones I.B."/>
            <person name="McGettigan J.A."/>
            <person name="Micheletti S.J."/>
            <person name="Nasrallah M.E."/>
            <person name="Ortiz D."/>
            <person name="Piller C.R."/>
            <person name="Privatt S.R."/>
            <person name="Schneider S.L."/>
            <person name="Sharp S."/>
            <person name="Smith T.C."/>
            <person name="Stanton J.D."/>
            <person name="Ullery H.E."/>
            <person name="Wilson R.J."/>
            <person name="Serrano M.G."/>
            <person name="Buck G."/>
            <person name="Lee V."/>
            <person name="Wang Y."/>
            <person name="Carvalho R."/>
            <person name="Voegtly L."/>
            <person name="Shi R."/>
            <person name="Duckworth R."/>
            <person name="Johnson A."/>
            <person name="Loviza R."/>
            <person name="Walstead R."/>
            <person name="Shah Z."/>
            <person name="Kiflezghi M."/>
            <person name="Wade K."/>
            <person name="Ball S.L."/>
            <person name="Bradley K.W."/>
            <person name="Asai D.J."/>
            <person name="Bowman C.A."/>
            <person name="Russell D.A."/>
            <person name="Pope W.H."/>
            <person name="Jacobs-Sera D."/>
            <person name="Hendrix R.W."/>
            <person name="Hatfull G.F."/>
        </authorList>
    </citation>
    <scope>NUCLEOTIDE SEQUENCE [LARGE SCALE GENOMIC DNA]</scope>
    <source>
        <strain evidence="12 13">DSM 27648</strain>
    </source>
</reference>
<dbReference type="InterPro" id="IPR013785">
    <property type="entry name" value="Aldolase_TIM"/>
</dbReference>
<comment type="subcellular location">
    <subcellularLocation>
        <location evidence="2 9 11">Cytoplasm</location>
    </subcellularLocation>
</comment>
<comment type="catalytic activity">
    <reaction evidence="1 9 11">
        <text>1-(5-phospho-beta-D-ribosyl)-5-[(5-phospho-beta-D-ribosylamino)methylideneamino]imidazole-4-carboxamide = 5-[(5-phospho-1-deoxy-D-ribulos-1-ylimino)methylamino]-1-(5-phospho-beta-D-ribosyl)imidazole-4-carboxamide</text>
        <dbReference type="Rhea" id="RHEA:15469"/>
        <dbReference type="ChEBI" id="CHEBI:58435"/>
        <dbReference type="ChEBI" id="CHEBI:58525"/>
        <dbReference type="EC" id="5.3.1.16"/>
    </reaction>
</comment>
<accession>A0A0K1Q803</accession>
<dbReference type="FunFam" id="3.20.20.70:FF:000009">
    <property type="entry name" value="1-(5-phosphoribosyl)-5-[(5-phosphoribosylamino)methylideneamino] imidazole-4-carboxamide isomerase"/>
    <property type="match status" value="1"/>
</dbReference>
<evidence type="ECO:0000256" key="6">
    <source>
        <dbReference type="ARBA" id="ARBA00022605"/>
    </source>
</evidence>
<dbReference type="RefSeq" id="WP_146652622.1">
    <property type="nucleotide sequence ID" value="NZ_CP012333.1"/>
</dbReference>
<keyword evidence="7 9" id="KW-0368">Histidine biosynthesis</keyword>
<evidence type="ECO:0000256" key="2">
    <source>
        <dbReference type="ARBA" id="ARBA00004496"/>
    </source>
</evidence>
<keyword evidence="6 9" id="KW-0028">Amino-acid biosynthesis</keyword>
<evidence type="ECO:0000256" key="9">
    <source>
        <dbReference type="HAMAP-Rule" id="MF_01014"/>
    </source>
</evidence>
<dbReference type="SUPFAM" id="SSF51366">
    <property type="entry name" value="Ribulose-phoshate binding barrel"/>
    <property type="match status" value="1"/>
</dbReference>
<dbReference type="AlphaFoldDB" id="A0A0K1Q803"/>
<evidence type="ECO:0000256" key="3">
    <source>
        <dbReference type="ARBA" id="ARBA00005133"/>
    </source>
</evidence>
<comment type="pathway">
    <text evidence="3 9 11">Amino-acid biosynthesis; L-histidine biosynthesis; L-histidine from 5-phospho-alpha-D-ribose 1-diphosphate: step 4/9.</text>
</comment>
<evidence type="ECO:0000256" key="1">
    <source>
        <dbReference type="ARBA" id="ARBA00000901"/>
    </source>
</evidence>
<evidence type="ECO:0000256" key="5">
    <source>
        <dbReference type="ARBA" id="ARBA00022490"/>
    </source>
</evidence>
<dbReference type="GO" id="GO:0003949">
    <property type="term" value="F:1-(5-phosphoribosyl)-5-[(5-phosphoribosylamino)methylideneamino]imidazole-4-carboxamide isomerase activity"/>
    <property type="evidence" value="ECO:0007669"/>
    <property type="project" value="UniProtKB-UniRule"/>
</dbReference>
<evidence type="ECO:0000256" key="4">
    <source>
        <dbReference type="ARBA" id="ARBA00009667"/>
    </source>
</evidence>
<dbReference type="PANTHER" id="PTHR43090">
    <property type="entry name" value="1-(5-PHOSPHORIBOSYL)-5-[(5-PHOSPHORIBOSYLAMINO)METHYLIDENEAMINO] IMIDAZOLE-4-CARBOXAMIDE ISOMERASE"/>
    <property type="match status" value="1"/>
</dbReference>
<feature type="active site" description="Proton donor" evidence="9">
    <location>
        <position position="128"/>
    </location>
</feature>
<dbReference type="EMBL" id="CP012333">
    <property type="protein sequence ID" value="AKV01540.1"/>
    <property type="molecule type" value="Genomic_DNA"/>
</dbReference>
<dbReference type="STRING" id="1391654.AKJ09_08203"/>
<dbReference type="GO" id="GO:0000105">
    <property type="term" value="P:L-histidine biosynthetic process"/>
    <property type="evidence" value="ECO:0007669"/>
    <property type="project" value="UniProtKB-UniRule"/>
</dbReference>
<comment type="similarity">
    <text evidence="4 9 10">Belongs to the HisA/HisF family.</text>
</comment>
<evidence type="ECO:0000313" key="13">
    <source>
        <dbReference type="Proteomes" id="UP000064967"/>
    </source>
</evidence>
<dbReference type="PANTHER" id="PTHR43090:SF2">
    <property type="entry name" value="1-(5-PHOSPHORIBOSYL)-5-[(5-PHOSPHORIBOSYLAMINO)METHYLIDENEAMINO] IMIDAZOLE-4-CARBOXAMIDE ISOMERASE"/>
    <property type="match status" value="1"/>
</dbReference>
<keyword evidence="8 9" id="KW-0413">Isomerase</keyword>
<evidence type="ECO:0000256" key="10">
    <source>
        <dbReference type="RuleBase" id="RU003657"/>
    </source>
</evidence>
<dbReference type="PATRIC" id="fig|1391654.3.peg.8316"/>
<dbReference type="OrthoDB" id="9807749at2"/>
<dbReference type="CDD" id="cd04732">
    <property type="entry name" value="HisA"/>
    <property type="match status" value="1"/>
</dbReference>
<organism evidence="12 13">
    <name type="scientific">Labilithrix luteola</name>
    <dbReference type="NCBI Taxonomy" id="1391654"/>
    <lineage>
        <taxon>Bacteria</taxon>
        <taxon>Pseudomonadati</taxon>
        <taxon>Myxococcota</taxon>
        <taxon>Polyangia</taxon>
        <taxon>Polyangiales</taxon>
        <taxon>Labilitrichaceae</taxon>
        <taxon>Labilithrix</taxon>
    </lineage>
</organism>
<dbReference type="KEGG" id="llu:AKJ09_08203"/>
<evidence type="ECO:0000256" key="7">
    <source>
        <dbReference type="ARBA" id="ARBA00023102"/>
    </source>
</evidence>